<keyword evidence="1" id="KW-0863">Zinc-finger</keyword>
<dbReference type="PROSITE" id="PS50157">
    <property type="entry name" value="ZINC_FINGER_C2H2_2"/>
    <property type="match status" value="1"/>
</dbReference>
<protein>
    <recommendedName>
        <fullName evidence="3">C2H2-type domain-containing protein</fullName>
    </recommendedName>
</protein>
<gene>
    <name evidence="4" type="ORF">CCMP2556_LOCUS18592</name>
</gene>
<dbReference type="EMBL" id="CAXAMN010010624">
    <property type="protein sequence ID" value="CAK9032216.1"/>
    <property type="molecule type" value="Genomic_DNA"/>
</dbReference>
<comment type="caution">
    <text evidence="4">The sequence shown here is derived from an EMBL/GenBank/DDBJ whole genome shotgun (WGS) entry which is preliminary data.</text>
</comment>
<accession>A0ABP0KZ94</accession>
<proteinExistence type="predicted"/>
<keyword evidence="1" id="KW-0862">Zinc</keyword>
<evidence type="ECO:0000313" key="5">
    <source>
        <dbReference type="Proteomes" id="UP001642484"/>
    </source>
</evidence>
<reference evidence="4 5" key="1">
    <citation type="submission" date="2024-02" db="EMBL/GenBank/DDBJ databases">
        <authorList>
            <person name="Chen Y."/>
            <person name="Shah S."/>
            <person name="Dougan E. K."/>
            <person name="Thang M."/>
            <person name="Chan C."/>
        </authorList>
    </citation>
    <scope>NUCLEOTIDE SEQUENCE [LARGE SCALE GENOMIC DNA]</scope>
</reference>
<feature type="domain" description="C2H2-type" evidence="3">
    <location>
        <begin position="2"/>
        <end position="30"/>
    </location>
</feature>
<dbReference type="Proteomes" id="UP001642484">
    <property type="component" value="Unassembled WGS sequence"/>
</dbReference>
<dbReference type="InterPro" id="IPR013087">
    <property type="entry name" value="Znf_C2H2_type"/>
</dbReference>
<dbReference type="PROSITE" id="PS00028">
    <property type="entry name" value="ZINC_FINGER_C2H2_1"/>
    <property type="match status" value="1"/>
</dbReference>
<feature type="compositionally biased region" description="Basic and acidic residues" evidence="2">
    <location>
        <begin position="64"/>
        <end position="76"/>
    </location>
</feature>
<evidence type="ECO:0000256" key="1">
    <source>
        <dbReference type="PROSITE-ProRule" id="PRU00042"/>
    </source>
</evidence>
<evidence type="ECO:0000259" key="3">
    <source>
        <dbReference type="PROSITE" id="PS50157"/>
    </source>
</evidence>
<sequence length="143" mass="16018">MFECAHCEKSFDSEKRVQLHLRFIHPNEKTEFKKPAGKGAVAPNAPPSSCFSCFSFLSDSTTDRADNVTPGDDQHPSAHAAKRGKQKTKVEYEKSTGKGNALVDPENCLCRKDPCVARCILFHIIVCWDEKCAWKVERTCSLQ</sequence>
<evidence type="ECO:0000313" key="4">
    <source>
        <dbReference type="EMBL" id="CAK9032216.1"/>
    </source>
</evidence>
<organism evidence="4 5">
    <name type="scientific">Durusdinium trenchii</name>
    <dbReference type="NCBI Taxonomy" id="1381693"/>
    <lineage>
        <taxon>Eukaryota</taxon>
        <taxon>Sar</taxon>
        <taxon>Alveolata</taxon>
        <taxon>Dinophyceae</taxon>
        <taxon>Suessiales</taxon>
        <taxon>Symbiodiniaceae</taxon>
        <taxon>Durusdinium</taxon>
    </lineage>
</organism>
<keyword evidence="1" id="KW-0479">Metal-binding</keyword>
<name>A0ABP0KZ94_9DINO</name>
<evidence type="ECO:0000256" key="2">
    <source>
        <dbReference type="SAM" id="MobiDB-lite"/>
    </source>
</evidence>
<feature type="region of interest" description="Disordered" evidence="2">
    <location>
        <begin position="64"/>
        <end position="96"/>
    </location>
</feature>
<keyword evidence="5" id="KW-1185">Reference proteome</keyword>